<sequence>MHKLQSDNHAIFVNSDKTPGGEHIRIFNAPVVDAIVRIMIGDRTATNKGDSSLPWCAFPCRFPSCRVQYGRAGRRRDASPDRPAV</sequence>
<reference evidence="1" key="1">
    <citation type="submission" date="2022-03" db="EMBL/GenBank/DDBJ databases">
        <authorList>
            <person name="Tunstrom K."/>
        </authorList>
    </citation>
    <scope>NUCLEOTIDE SEQUENCE</scope>
</reference>
<organism evidence="1 2">
    <name type="scientific">Euphydryas editha</name>
    <name type="common">Edith's checkerspot</name>
    <dbReference type="NCBI Taxonomy" id="104508"/>
    <lineage>
        <taxon>Eukaryota</taxon>
        <taxon>Metazoa</taxon>
        <taxon>Ecdysozoa</taxon>
        <taxon>Arthropoda</taxon>
        <taxon>Hexapoda</taxon>
        <taxon>Insecta</taxon>
        <taxon>Pterygota</taxon>
        <taxon>Neoptera</taxon>
        <taxon>Endopterygota</taxon>
        <taxon>Lepidoptera</taxon>
        <taxon>Glossata</taxon>
        <taxon>Ditrysia</taxon>
        <taxon>Papilionoidea</taxon>
        <taxon>Nymphalidae</taxon>
        <taxon>Nymphalinae</taxon>
        <taxon>Euphydryas</taxon>
    </lineage>
</organism>
<dbReference type="EMBL" id="CAKOGL010000030">
    <property type="protein sequence ID" value="CAH2107114.1"/>
    <property type="molecule type" value="Genomic_DNA"/>
</dbReference>
<name>A0AAU9V6K5_EUPED</name>
<gene>
    <name evidence="1" type="ORF">EEDITHA_LOCUS21172</name>
</gene>
<dbReference type="Proteomes" id="UP001153954">
    <property type="component" value="Unassembled WGS sequence"/>
</dbReference>
<proteinExistence type="predicted"/>
<evidence type="ECO:0000313" key="1">
    <source>
        <dbReference type="EMBL" id="CAH2107114.1"/>
    </source>
</evidence>
<evidence type="ECO:0000313" key="2">
    <source>
        <dbReference type="Proteomes" id="UP001153954"/>
    </source>
</evidence>
<keyword evidence="2" id="KW-1185">Reference proteome</keyword>
<dbReference type="AlphaFoldDB" id="A0AAU9V6K5"/>
<accession>A0AAU9V6K5</accession>
<comment type="caution">
    <text evidence="1">The sequence shown here is derived from an EMBL/GenBank/DDBJ whole genome shotgun (WGS) entry which is preliminary data.</text>
</comment>
<protein>
    <submittedName>
        <fullName evidence="1">Uncharacterized protein</fullName>
    </submittedName>
</protein>